<dbReference type="InterPro" id="IPR001841">
    <property type="entry name" value="Znf_RING"/>
</dbReference>
<feature type="region of interest" description="Disordered" evidence="14">
    <location>
        <begin position="368"/>
        <end position="422"/>
    </location>
</feature>
<evidence type="ECO:0000256" key="2">
    <source>
        <dbReference type="ARBA" id="ARBA00007025"/>
    </source>
</evidence>
<feature type="domain" description="RING-type" evidence="15">
    <location>
        <begin position="1132"/>
        <end position="1177"/>
    </location>
</feature>
<evidence type="ECO:0000259" key="16">
    <source>
        <dbReference type="PROSITE" id="PS51192"/>
    </source>
</evidence>
<gene>
    <name evidence="18" type="ORF">BDV36DRAFT_289289</name>
</gene>
<keyword evidence="12" id="KW-0539">Nucleus</keyword>
<dbReference type="PANTHER" id="PTHR45626:SF22">
    <property type="entry name" value="DNA REPAIR PROTEIN RAD5"/>
    <property type="match status" value="1"/>
</dbReference>
<evidence type="ECO:0000256" key="14">
    <source>
        <dbReference type="SAM" id="MobiDB-lite"/>
    </source>
</evidence>
<protein>
    <submittedName>
        <fullName evidence="18">SNF2 family N-terminal domain-containing protein</fullName>
    </submittedName>
</protein>
<dbReference type="InterPro" id="IPR018957">
    <property type="entry name" value="Znf_C3HC4_RING-type"/>
</dbReference>
<comment type="similarity">
    <text evidence="2">Belongs to the SNF2/RAD54 helicase family.</text>
</comment>
<feature type="region of interest" description="Disordered" evidence="14">
    <location>
        <begin position="1300"/>
        <end position="1333"/>
    </location>
</feature>
<dbReference type="SMART" id="SM00490">
    <property type="entry name" value="HELICc"/>
    <property type="match status" value="1"/>
</dbReference>
<dbReference type="InterPro" id="IPR038718">
    <property type="entry name" value="SNF2-like_sf"/>
</dbReference>
<dbReference type="Gene3D" id="3.40.50.10810">
    <property type="entry name" value="Tandem AAA-ATPase domain"/>
    <property type="match status" value="1"/>
</dbReference>
<dbReference type="InterPro" id="IPR027417">
    <property type="entry name" value="P-loop_NTPase"/>
</dbReference>
<evidence type="ECO:0000256" key="3">
    <source>
        <dbReference type="ARBA" id="ARBA00022723"/>
    </source>
</evidence>
<keyword evidence="10" id="KW-0067">ATP-binding</keyword>
<keyword evidence="3" id="KW-0479">Metal-binding</keyword>
<proteinExistence type="inferred from homology"/>
<reference evidence="18 19" key="1">
    <citation type="submission" date="2019-04" db="EMBL/GenBank/DDBJ databases">
        <authorList>
            <consortium name="DOE Joint Genome Institute"/>
            <person name="Mondo S."/>
            <person name="Kjaerbolling I."/>
            <person name="Vesth T."/>
            <person name="Frisvad J.C."/>
            <person name="Nybo J.L."/>
            <person name="Theobald S."/>
            <person name="Kildgaard S."/>
            <person name="Isbrandt T."/>
            <person name="Kuo A."/>
            <person name="Sato A."/>
            <person name="Lyhne E.K."/>
            <person name="Kogle M.E."/>
            <person name="Wiebenga A."/>
            <person name="Kun R.S."/>
            <person name="Lubbers R.J."/>
            <person name="Makela M.R."/>
            <person name="Barry K."/>
            <person name="Chovatia M."/>
            <person name="Clum A."/>
            <person name="Daum C."/>
            <person name="Haridas S."/>
            <person name="He G."/>
            <person name="LaButti K."/>
            <person name="Lipzen A."/>
            <person name="Riley R."/>
            <person name="Salamov A."/>
            <person name="Simmons B.A."/>
            <person name="Magnuson J.K."/>
            <person name="Henrissat B."/>
            <person name="Mortensen U.H."/>
            <person name="Larsen T.O."/>
            <person name="Devries R.P."/>
            <person name="Grigoriev I.V."/>
            <person name="Machida M."/>
            <person name="Baker S.E."/>
            <person name="Andersen M.R."/>
            <person name="Cantor M.N."/>
            <person name="Hua S.X."/>
        </authorList>
    </citation>
    <scope>NUCLEOTIDE SEQUENCE [LARGE SCALE GENOMIC DNA]</scope>
    <source>
        <strain evidence="18 19">CBS 117616</strain>
    </source>
</reference>
<evidence type="ECO:0000256" key="5">
    <source>
        <dbReference type="ARBA" id="ARBA00022763"/>
    </source>
</evidence>
<feature type="compositionally biased region" description="Acidic residues" evidence="14">
    <location>
        <begin position="628"/>
        <end position="639"/>
    </location>
</feature>
<evidence type="ECO:0000313" key="18">
    <source>
        <dbReference type="EMBL" id="KAE8410799.1"/>
    </source>
</evidence>
<feature type="compositionally biased region" description="Low complexity" evidence="14">
    <location>
        <begin position="379"/>
        <end position="393"/>
    </location>
</feature>
<feature type="compositionally biased region" description="Polar residues" evidence="14">
    <location>
        <begin position="230"/>
        <end position="246"/>
    </location>
</feature>
<feature type="region of interest" description="Disordered" evidence="14">
    <location>
        <begin position="300"/>
        <end position="324"/>
    </location>
</feature>
<feature type="compositionally biased region" description="Acidic residues" evidence="14">
    <location>
        <begin position="1301"/>
        <end position="1315"/>
    </location>
</feature>
<dbReference type="InterPro" id="IPR000330">
    <property type="entry name" value="SNF2_N"/>
</dbReference>
<keyword evidence="8" id="KW-0347">Helicase</keyword>
<dbReference type="Gene3D" id="3.40.50.300">
    <property type="entry name" value="P-loop containing nucleotide triphosphate hydrolases"/>
    <property type="match status" value="1"/>
</dbReference>
<dbReference type="SMART" id="SM00184">
    <property type="entry name" value="RING"/>
    <property type="match status" value="1"/>
</dbReference>
<accession>A0ABQ6W137</accession>
<evidence type="ECO:0000256" key="12">
    <source>
        <dbReference type="ARBA" id="ARBA00023242"/>
    </source>
</evidence>
<dbReference type="Pfam" id="PF08797">
    <property type="entry name" value="HIRAN"/>
    <property type="match status" value="1"/>
</dbReference>
<evidence type="ECO:0000256" key="1">
    <source>
        <dbReference type="ARBA" id="ARBA00004123"/>
    </source>
</evidence>
<evidence type="ECO:0000256" key="9">
    <source>
        <dbReference type="ARBA" id="ARBA00022833"/>
    </source>
</evidence>
<feature type="compositionally biased region" description="Low complexity" evidence="14">
    <location>
        <begin position="1205"/>
        <end position="1216"/>
    </location>
</feature>
<feature type="domain" description="Helicase ATP-binding" evidence="16">
    <location>
        <begin position="737"/>
        <end position="944"/>
    </location>
</feature>
<keyword evidence="6 13" id="KW-0863">Zinc-finger</keyword>
<evidence type="ECO:0000259" key="15">
    <source>
        <dbReference type="PROSITE" id="PS50089"/>
    </source>
</evidence>
<dbReference type="InterPro" id="IPR001650">
    <property type="entry name" value="Helicase_C-like"/>
</dbReference>
<feature type="compositionally biased region" description="Polar residues" evidence="14">
    <location>
        <begin position="305"/>
        <end position="314"/>
    </location>
</feature>
<keyword evidence="9" id="KW-0862">Zinc</keyword>
<dbReference type="PANTHER" id="PTHR45626">
    <property type="entry name" value="TRANSCRIPTION TERMINATION FACTOR 2-RELATED"/>
    <property type="match status" value="1"/>
</dbReference>
<dbReference type="PROSITE" id="PS51192">
    <property type="entry name" value="HELICASE_ATP_BIND_1"/>
    <property type="match status" value="1"/>
</dbReference>
<evidence type="ECO:0000256" key="13">
    <source>
        <dbReference type="PROSITE-ProRule" id="PRU00175"/>
    </source>
</evidence>
<feature type="compositionally biased region" description="Basic residues" evidence="14">
    <location>
        <begin position="23"/>
        <end position="39"/>
    </location>
</feature>
<feature type="region of interest" description="Disordered" evidence="14">
    <location>
        <begin position="221"/>
        <end position="258"/>
    </location>
</feature>
<dbReference type="Pfam" id="PF00176">
    <property type="entry name" value="SNF2-rel_dom"/>
    <property type="match status" value="1"/>
</dbReference>
<organism evidence="18 19">
    <name type="scientific">Aspergillus pseudocaelatus</name>
    <dbReference type="NCBI Taxonomy" id="1825620"/>
    <lineage>
        <taxon>Eukaryota</taxon>
        <taxon>Fungi</taxon>
        <taxon>Dikarya</taxon>
        <taxon>Ascomycota</taxon>
        <taxon>Pezizomycotina</taxon>
        <taxon>Eurotiomycetes</taxon>
        <taxon>Eurotiomycetidae</taxon>
        <taxon>Eurotiales</taxon>
        <taxon>Aspergillaceae</taxon>
        <taxon>Aspergillus</taxon>
        <taxon>Aspergillus subgen. Circumdati</taxon>
    </lineage>
</organism>
<dbReference type="SUPFAM" id="SSF52540">
    <property type="entry name" value="P-loop containing nucleoside triphosphate hydrolases"/>
    <property type="match status" value="2"/>
</dbReference>
<dbReference type="SUPFAM" id="SSF57850">
    <property type="entry name" value="RING/U-box"/>
    <property type="match status" value="1"/>
</dbReference>
<dbReference type="InterPro" id="IPR014001">
    <property type="entry name" value="Helicase_ATP-bd"/>
</dbReference>
<evidence type="ECO:0000256" key="7">
    <source>
        <dbReference type="ARBA" id="ARBA00022801"/>
    </source>
</evidence>
<keyword evidence="5" id="KW-0227">DNA damage</keyword>
<keyword evidence="4" id="KW-0547">Nucleotide-binding</keyword>
<dbReference type="Gene3D" id="3.30.40.10">
    <property type="entry name" value="Zinc/RING finger domain, C3HC4 (zinc finger)"/>
    <property type="match status" value="1"/>
</dbReference>
<sequence length="1440" mass="161070">MPLLALMLKVMPHILPSTQMITRPRRNRKNRIPKPRRLSPKPENLFFLHPRLRHNIQWKHHSPLPRRAASLLTTLLTCCARRRKRNQRQPPQNSHNPRRLPHMRCDMIRRNGGHGQRREREIHERGIRVFGVGLQRRDIGVRVIPFADSGAAVGSLVEVCDGGGEEDGDGFLGRTCCFGDHREGDVQGAEGEVEWLGVPRDEGVEGSGDINDRPLKKRRFFVNEDEDTKPSSIDSTAASLDASTPRSTHDDRPPVVRAHGVQFDDVIISVDGVESGYVQDDDQQTTSYTLPREREAEISGDTIGQGPTSTTQNGVVPETQEERGTDGFDKEVFISIIGERLSPDTIRKIRSVAGDDLERAINVYFDGSWKSPSGSARNQTTLTSQQTLSTRSTPVNQTSMFGNGPGRKGSSAPAEIAPRHTSQPSVRYVGAFGVGAWATRSGVGFIKHGDRVNIERARSQPASKRGRGGRVFTNNRGDVLTRFTNQAGQEIGRLPQETAAWVSTLLDQKVCKLEGVCVFAPDRVRVNDTIYLQLWCYLRVEAFQSGMLDSSIDDNRSTTIFEEKESTEEKRLRLRQVALVKLFDEIGLQPTSANDMTLKHKKEGLLRAVEIAEQYDKNKKDNKSNNDSSEDEDSPELEEDQLDTLYKRAQTFDFSMPEAEPPPTFSLCLRKYQKQALHWMLAKEKDNKSARGPSMNPLWEEYAWPAKDVEDNNLPTIEGLDHFYVNPYSGELSLDFPAQEQHCLGGILADEMGLGKTIEMLSLVHSHRNVPLGQAADGPSSVSGLARLPSTSSGVVVAPYTTLVVAPTSLLSQWESEALKASEPGSMKVLMYYGNEKYVNLRELCAAGNPTAPNVIVTSYGVILSEYRQMLSSATFSAATPAGLFSVEFFRVILDEAHLIKNRLSKTARACYELKATHRWVLTGTPIVNRLEDLFSLVRFLKVEPWNNFSFWKTFITVPFESKDYVRALNVVQTVLEPLVLRRTKTMKTPEGEPLVPLPRRTITIEEVELPEQEREIYDYIYTRAKRTFNDNIEAGTLLKSFTTIFAQILRLRQTCCHPILTRNKAIVADEEDAAAAANDGNGFKDDMDLQELIDRFTTTTESADSNQGQESSNKFTTYALKQIQNESSGECPICSEEPMIDPAVTTCWHSACKKCLEDYIRHQTDKGDSPRCFSCRAPVSSRDIFEVIRHQSPTTTPTENDLYSSTPPSSTQPAPRISLRRINPLSPSAHTSAKIHSLINHLHRVPSTTKSVVFSQFTSFLDLIAPQLDKAGIPYVRLDGTMAQKARAEVLAQFNKTETFDQEEIEDAEREDDSNSPFTRKPLPTRNGHASASSSPKVLLISLRAGGVGLNLTAASNVFMMDPWWSFAIEAQAIDRVHRMGQLRDVAVTRFVVKDSIEARMLRVQERKMNIAGSLGLRVGGDGNEDKKERIEDIKMLFE</sequence>
<comment type="subcellular location">
    <subcellularLocation>
        <location evidence="1">Nucleus</location>
    </subcellularLocation>
</comment>
<dbReference type="Proteomes" id="UP000325395">
    <property type="component" value="Unassembled WGS sequence"/>
</dbReference>
<keyword evidence="19" id="KW-1185">Reference proteome</keyword>
<evidence type="ECO:0000256" key="10">
    <source>
        <dbReference type="ARBA" id="ARBA00022840"/>
    </source>
</evidence>
<dbReference type="SMART" id="SM00487">
    <property type="entry name" value="DEXDc"/>
    <property type="match status" value="1"/>
</dbReference>
<dbReference type="SMART" id="SM00910">
    <property type="entry name" value="HIRAN"/>
    <property type="match status" value="1"/>
</dbReference>
<dbReference type="CDD" id="cd18793">
    <property type="entry name" value="SF2_C_SNF"/>
    <property type="match status" value="1"/>
</dbReference>
<evidence type="ECO:0000259" key="17">
    <source>
        <dbReference type="PROSITE" id="PS51194"/>
    </source>
</evidence>
<keyword evidence="11" id="KW-0234">DNA repair</keyword>
<dbReference type="InterPro" id="IPR049730">
    <property type="entry name" value="SNF2/RAD54-like_C"/>
</dbReference>
<feature type="region of interest" description="Disordered" evidence="14">
    <location>
        <begin position="616"/>
        <end position="639"/>
    </location>
</feature>
<dbReference type="CDD" id="cd18008">
    <property type="entry name" value="DEXDc_SHPRH-like"/>
    <property type="match status" value="1"/>
</dbReference>
<dbReference type="PROSITE" id="PS51194">
    <property type="entry name" value="HELICASE_CTER"/>
    <property type="match status" value="1"/>
</dbReference>
<dbReference type="InterPro" id="IPR013083">
    <property type="entry name" value="Znf_RING/FYVE/PHD"/>
</dbReference>
<dbReference type="Pfam" id="PF00271">
    <property type="entry name" value="Helicase_C"/>
    <property type="match status" value="2"/>
</dbReference>
<evidence type="ECO:0000256" key="11">
    <source>
        <dbReference type="ARBA" id="ARBA00023204"/>
    </source>
</evidence>
<evidence type="ECO:0000256" key="8">
    <source>
        <dbReference type="ARBA" id="ARBA00022806"/>
    </source>
</evidence>
<feature type="compositionally biased region" description="Polar residues" evidence="14">
    <location>
        <begin position="1192"/>
        <end position="1204"/>
    </location>
</feature>
<evidence type="ECO:0000256" key="6">
    <source>
        <dbReference type="ARBA" id="ARBA00022771"/>
    </source>
</evidence>
<dbReference type="EMBL" id="ML735912">
    <property type="protein sequence ID" value="KAE8410799.1"/>
    <property type="molecule type" value="Genomic_DNA"/>
</dbReference>
<dbReference type="Pfam" id="PF24975">
    <property type="entry name" value="UBA_Rad5"/>
    <property type="match status" value="1"/>
</dbReference>
<dbReference type="InterPro" id="IPR050628">
    <property type="entry name" value="SNF2_RAD54_helicase_TF"/>
</dbReference>
<dbReference type="PROSITE" id="PS50089">
    <property type="entry name" value="ZF_RING_2"/>
    <property type="match status" value="1"/>
</dbReference>
<keyword evidence="7" id="KW-0378">Hydrolase</keyword>
<dbReference type="InterPro" id="IPR014905">
    <property type="entry name" value="HIRAN"/>
</dbReference>
<name>A0ABQ6W137_9EURO</name>
<evidence type="ECO:0000313" key="19">
    <source>
        <dbReference type="Proteomes" id="UP000325395"/>
    </source>
</evidence>
<feature type="region of interest" description="Disordered" evidence="14">
    <location>
        <begin position="1190"/>
        <end position="1216"/>
    </location>
</feature>
<evidence type="ECO:0000256" key="4">
    <source>
        <dbReference type="ARBA" id="ARBA00022741"/>
    </source>
</evidence>
<feature type="domain" description="Helicase C-terminal" evidence="17">
    <location>
        <begin position="1238"/>
        <end position="1436"/>
    </location>
</feature>
<feature type="region of interest" description="Disordered" evidence="14">
    <location>
        <begin position="22"/>
        <end position="42"/>
    </location>
</feature>
<dbReference type="Pfam" id="PF00097">
    <property type="entry name" value="zf-C3HC4"/>
    <property type="match status" value="1"/>
</dbReference>